<feature type="transmembrane region" description="Helical" evidence="1">
    <location>
        <begin position="6"/>
        <end position="27"/>
    </location>
</feature>
<dbReference type="AlphaFoldDB" id="A0A1M7CS96"/>
<protein>
    <submittedName>
        <fullName evidence="2">Uncharacterized protein</fullName>
    </submittedName>
</protein>
<accession>A0A1M7CS96</accession>
<reference evidence="2 3" key="1">
    <citation type="submission" date="2016-11" db="EMBL/GenBank/DDBJ databases">
        <authorList>
            <person name="Jaros S."/>
            <person name="Januszkiewicz K."/>
            <person name="Wedrychowicz H."/>
        </authorList>
    </citation>
    <scope>NUCLEOTIDE SEQUENCE [LARGE SCALE GENOMIC DNA]</scope>
    <source>
        <strain evidence="2 3">GAS499</strain>
    </source>
</reference>
<evidence type="ECO:0000256" key="1">
    <source>
        <dbReference type="SAM" id="Phobius"/>
    </source>
</evidence>
<sequence>MLTVPGLTLLFLSVVVGLGATFVWMIWEIEQTSKAHRNGDRFG</sequence>
<dbReference type="Proteomes" id="UP000189935">
    <property type="component" value="Chromosome I"/>
</dbReference>
<evidence type="ECO:0000313" key="3">
    <source>
        <dbReference type="Proteomes" id="UP000189935"/>
    </source>
</evidence>
<keyword evidence="1" id="KW-1133">Transmembrane helix</keyword>
<evidence type="ECO:0000313" key="2">
    <source>
        <dbReference type="EMBL" id="SHL70050.1"/>
    </source>
</evidence>
<name>A0A1M7CS96_9BRAD</name>
<gene>
    <name evidence="2" type="ORF">SAMN05444159_6589</name>
</gene>
<dbReference type="EMBL" id="LT670844">
    <property type="protein sequence ID" value="SHL70050.1"/>
    <property type="molecule type" value="Genomic_DNA"/>
</dbReference>
<keyword evidence="1" id="KW-0812">Transmembrane</keyword>
<proteinExistence type="predicted"/>
<organism evidence="2 3">
    <name type="scientific">Bradyrhizobium lablabi</name>
    <dbReference type="NCBI Taxonomy" id="722472"/>
    <lineage>
        <taxon>Bacteria</taxon>
        <taxon>Pseudomonadati</taxon>
        <taxon>Pseudomonadota</taxon>
        <taxon>Alphaproteobacteria</taxon>
        <taxon>Hyphomicrobiales</taxon>
        <taxon>Nitrobacteraceae</taxon>
        <taxon>Bradyrhizobium</taxon>
    </lineage>
</organism>
<dbReference type="RefSeq" id="WP_283807580.1">
    <property type="nucleotide sequence ID" value="NZ_LT670844.1"/>
</dbReference>
<keyword evidence="1" id="KW-0472">Membrane</keyword>